<evidence type="ECO:0000313" key="1">
    <source>
        <dbReference type="EMBL" id="AYG82804.1"/>
    </source>
</evidence>
<dbReference type="InterPro" id="IPR046251">
    <property type="entry name" value="DUF6284"/>
</dbReference>
<dbReference type="Pfam" id="PF19801">
    <property type="entry name" value="DUF6284"/>
    <property type="match status" value="1"/>
</dbReference>
<name>A0A387HH83_9ACTN</name>
<dbReference type="RefSeq" id="WP_120723328.1">
    <property type="nucleotide sequence ID" value="NZ_CP032698.1"/>
</dbReference>
<dbReference type="KEGG" id="shun:DWB77_04991"/>
<sequence length="88" mass="9651">MNHIVTVQDAVIAFDPDIEPTDAELDAIVREEPLILAEQELLDVQIALLDRPVTRLGQRRLRRAANKVLAARAEVANRTSAVRAGEAA</sequence>
<gene>
    <name evidence="1" type="ORF">DWB77_04991</name>
</gene>
<proteinExistence type="predicted"/>
<keyword evidence="2" id="KW-1185">Reference proteome</keyword>
<dbReference type="EMBL" id="CP032698">
    <property type="protein sequence ID" value="AYG82804.1"/>
    <property type="molecule type" value="Genomic_DNA"/>
</dbReference>
<dbReference type="Proteomes" id="UP000271554">
    <property type="component" value="Chromosome"/>
</dbReference>
<protein>
    <submittedName>
        <fullName evidence="1">Uncharacterized protein</fullName>
    </submittedName>
</protein>
<organism evidence="1 2">
    <name type="scientific">Streptomyces hundungensis</name>
    <dbReference type="NCBI Taxonomy" id="1077946"/>
    <lineage>
        <taxon>Bacteria</taxon>
        <taxon>Bacillati</taxon>
        <taxon>Actinomycetota</taxon>
        <taxon>Actinomycetes</taxon>
        <taxon>Kitasatosporales</taxon>
        <taxon>Streptomycetaceae</taxon>
        <taxon>Streptomyces</taxon>
    </lineage>
</organism>
<evidence type="ECO:0000313" key="2">
    <source>
        <dbReference type="Proteomes" id="UP000271554"/>
    </source>
</evidence>
<dbReference type="OrthoDB" id="4335202at2"/>
<accession>A0A387HH83</accession>
<dbReference type="AlphaFoldDB" id="A0A387HH83"/>
<reference evidence="1 2" key="1">
    <citation type="submission" date="2018-10" db="EMBL/GenBank/DDBJ databases">
        <title>Relationship between Morphology and Antimicrobial Activity in Streptomyces.</title>
        <authorList>
            <person name="Kang H.J."/>
            <person name="Kim S.B."/>
        </authorList>
    </citation>
    <scope>NUCLEOTIDE SEQUENCE [LARGE SCALE GENOMIC DNA]</scope>
    <source>
        <strain evidence="1 2">BH38</strain>
    </source>
</reference>